<dbReference type="Proteomes" id="UP001069802">
    <property type="component" value="Unassembled WGS sequence"/>
</dbReference>
<evidence type="ECO:0000256" key="2">
    <source>
        <dbReference type="ARBA" id="ARBA00038825"/>
    </source>
</evidence>
<name>A0ABT4LN51_9PROT</name>
<evidence type="ECO:0000256" key="1">
    <source>
        <dbReference type="ARBA" id="ARBA00037217"/>
    </source>
</evidence>
<dbReference type="RefSeq" id="WP_269424709.1">
    <property type="nucleotide sequence ID" value="NZ_JAPWGY010000008.1"/>
</dbReference>
<dbReference type="Gene3D" id="3.50.50.60">
    <property type="entry name" value="FAD/NAD(P)-binding domain"/>
    <property type="match status" value="2"/>
</dbReference>
<comment type="function">
    <text evidence="1">Probable oxidoreductase that may play a role as regulator of mitochondrial function.</text>
</comment>
<proteinExistence type="predicted"/>
<feature type="domain" description="Amine oxidase" evidence="4">
    <location>
        <begin position="17"/>
        <end position="418"/>
    </location>
</feature>
<evidence type="ECO:0000259" key="4">
    <source>
        <dbReference type="Pfam" id="PF01593"/>
    </source>
</evidence>
<accession>A0ABT4LN51</accession>
<dbReference type="EMBL" id="JAPWGY010000008">
    <property type="protein sequence ID" value="MCZ4282563.1"/>
    <property type="molecule type" value="Genomic_DNA"/>
</dbReference>
<dbReference type="InterPro" id="IPR036188">
    <property type="entry name" value="FAD/NAD-bd_sf"/>
</dbReference>
<organism evidence="5 6">
    <name type="scientific">Kiloniella laminariae</name>
    <dbReference type="NCBI Taxonomy" id="454162"/>
    <lineage>
        <taxon>Bacteria</taxon>
        <taxon>Pseudomonadati</taxon>
        <taxon>Pseudomonadota</taxon>
        <taxon>Alphaproteobacteria</taxon>
        <taxon>Rhodospirillales</taxon>
        <taxon>Kiloniellaceae</taxon>
        <taxon>Kiloniella</taxon>
    </lineage>
</organism>
<dbReference type="Pfam" id="PF01593">
    <property type="entry name" value="Amino_oxidase"/>
    <property type="match status" value="1"/>
</dbReference>
<dbReference type="PANTHER" id="PTHR10668:SF105">
    <property type="entry name" value="DEHYDROGENASE-RELATED"/>
    <property type="match status" value="1"/>
</dbReference>
<protein>
    <recommendedName>
        <fullName evidence="3">Pyridine nucleotide-disulfide oxidoreductase domain-containing protein 2</fullName>
    </recommendedName>
</protein>
<evidence type="ECO:0000313" key="5">
    <source>
        <dbReference type="EMBL" id="MCZ4282563.1"/>
    </source>
</evidence>
<gene>
    <name evidence="5" type="ORF">O4H49_17375</name>
</gene>
<dbReference type="SUPFAM" id="SSF51905">
    <property type="entry name" value="FAD/NAD(P)-binding domain"/>
    <property type="match status" value="1"/>
</dbReference>
<evidence type="ECO:0000313" key="6">
    <source>
        <dbReference type="Proteomes" id="UP001069802"/>
    </source>
</evidence>
<dbReference type="PANTHER" id="PTHR10668">
    <property type="entry name" value="PHYTOENE DEHYDROGENASE"/>
    <property type="match status" value="1"/>
</dbReference>
<reference evidence="5" key="1">
    <citation type="submission" date="2022-12" db="EMBL/GenBank/DDBJ databases">
        <title>Bacterial isolates from different developmental stages of Nematostella vectensis.</title>
        <authorList>
            <person name="Fraune S."/>
        </authorList>
    </citation>
    <scope>NUCLEOTIDE SEQUENCE</scope>
    <source>
        <strain evidence="5">G21630-S1</strain>
    </source>
</reference>
<evidence type="ECO:0000256" key="3">
    <source>
        <dbReference type="ARBA" id="ARBA00040298"/>
    </source>
</evidence>
<dbReference type="InterPro" id="IPR002937">
    <property type="entry name" value="Amino_oxidase"/>
</dbReference>
<comment type="subunit">
    <text evidence="2">Interacts with COX5B; this interaction may contribute to localize PYROXD2 to the inner face of the inner mitochondrial membrane.</text>
</comment>
<comment type="caution">
    <text evidence="5">The sequence shown here is derived from an EMBL/GenBank/DDBJ whole genome shotgun (WGS) entry which is preliminary data.</text>
</comment>
<keyword evidence="6" id="KW-1185">Reference proteome</keyword>
<sequence length="526" mass="56505">MSETFDAVFIGAGHNSLACAAHLATKGWSVGIFEQAPTAGGAVKTDEYTAPGFKSDWAAMNLSLFAGSPFFSAYKQDLLDCGLEFIPVKNCFSSAFPDGSWLGVTTDLSETLSRISAFSPEDAKTWNSLVKEFPKESETLFSLLSCPINLNALACLLTKIVFRKGPSGTKELFQFLLSSSRVWLDTTFQSEHLKATLAAWGMHLDFAPDIAGGALFPYLEAMANQSFGMVIGKGGAATLTNALTTMVQSRGGKIECNAPVLRIQRDNKGKATAIELDNGRVITAKRAVIANVAPGALIEKLLDRTSGHKKYDSKMRGFSHAPGTMMIHLAVDNLPNWTASPDLQKFAYVHLAPSMDQMARTYQQAKAGLLPDEPVIVVGQPTTVDPSRAPEGKHVLWIQVRMVPADIKGDAKGEITGRSWGETVTPYTKRVLDIIENYAPGFKASILHKRTVTPLELEQENPNLVGGDQVCGSHHLHQHFLFRPAASHASGETPVKNLHLIGAATWPGAGLGAGSGFALGQKLAGK</sequence>